<dbReference type="AlphaFoldDB" id="A0A2H3DLD7"/>
<sequence length="384" mass="43025">MNAVVFLTVQREVEVWDERRSESASGEYIDRRTVPPLEQFYHGDLLLATGIASDRPIHVDTICGLGTHLKRMLRSISLGQRRHKYELGKNTDMERLLQRRGKNGHDEQKPEMHVQGILCTTVVVICRLDANWRNMLTLRPVVKEVPPLTTWPVALFIPRYPNFWFILVAVVLQKASSTAVTLQRLYRVSLEVLRLGEGLTGGERLSEATALKVASAEDELHRELGADGTAYFPAKAILGTNANDSDRSYIQAAAHPFPSVICTASLLFLCPSNYLLHSEEIAPADFVREAGWRRGNANVTTARTGLELKQPSYEDKAVHWMCLEHKDLCRKIQHIERGYRSGRRPSVDADETEIFTEERGSSGGSAPLCGFRLLHAVPSSSSLK</sequence>
<organism evidence="1 2">
    <name type="scientific">Armillaria gallica</name>
    <name type="common">Bulbous honey fungus</name>
    <name type="synonym">Armillaria bulbosa</name>
    <dbReference type="NCBI Taxonomy" id="47427"/>
    <lineage>
        <taxon>Eukaryota</taxon>
        <taxon>Fungi</taxon>
        <taxon>Dikarya</taxon>
        <taxon>Basidiomycota</taxon>
        <taxon>Agaricomycotina</taxon>
        <taxon>Agaricomycetes</taxon>
        <taxon>Agaricomycetidae</taxon>
        <taxon>Agaricales</taxon>
        <taxon>Marasmiineae</taxon>
        <taxon>Physalacriaceae</taxon>
        <taxon>Armillaria</taxon>
    </lineage>
</organism>
<accession>A0A2H3DLD7</accession>
<dbReference type="Proteomes" id="UP000217790">
    <property type="component" value="Unassembled WGS sequence"/>
</dbReference>
<dbReference type="EMBL" id="KZ293653">
    <property type="protein sequence ID" value="PBK94900.1"/>
    <property type="molecule type" value="Genomic_DNA"/>
</dbReference>
<dbReference type="OrthoDB" id="10408781at2759"/>
<keyword evidence="2" id="KW-1185">Reference proteome</keyword>
<evidence type="ECO:0000313" key="1">
    <source>
        <dbReference type="EMBL" id="PBK94900.1"/>
    </source>
</evidence>
<evidence type="ECO:0000313" key="2">
    <source>
        <dbReference type="Proteomes" id="UP000217790"/>
    </source>
</evidence>
<gene>
    <name evidence="1" type="ORF">ARMGADRAFT_1062448</name>
</gene>
<proteinExistence type="predicted"/>
<protein>
    <submittedName>
        <fullName evidence="1">Uncharacterized protein</fullName>
    </submittedName>
</protein>
<reference evidence="2" key="1">
    <citation type="journal article" date="2017" name="Nat. Ecol. Evol.">
        <title>Genome expansion and lineage-specific genetic innovations in the forest pathogenic fungi Armillaria.</title>
        <authorList>
            <person name="Sipos G."/>
            <person name="Prasanna A.N."/>
            <person name="Walter M.C."/>
            <person name="O'Connor E."/>
            <person name="Balint B."/>
            <person name="Krizsan K."/>
            <person name="Kiss B."/>
            <person name="Hess J."/>
            <person name="Varga T."/>
            <person name="Slot J."/>
            <person name="Riley R."/>
            <person name="Boka B."/>
            <person name="Rigling D."/>
            <person name="Barry K."/>
            <person name="Lee J."/>
            <person name="Mihaltcheva S."/>
            <person name="LaButti K."/>
            <person name="Lipzen A."/>
            <person name="Waldron R."/>
            <person name="Moloney N.M."/>
            <person name="Sperisen C."/>
            <person name="Kredics L."/>
            <person name="Vagvoelgyi C."/>
            <person name="Patrignani A."/>
            <person name="Fitzpatrick D."/>
            <person name="Nagy I."/>
            <person name="Doyle S."/>
            <person name="Anderson J.B."/>
            <person name="Grigoriev I.V."/>
            <person name="Gueldener U."/>
            <person name="Muensterkoetter M."/>
            <person name="Nagy L.G."/>
        </authorList>
    </citation>
    <scope>NUCLEOTIDE SEQUENCE [LARGE SCALE GENOMIC DNA]</scope>
    <source>
        <strain evidence="2">Ar21-2</strain>
    </source>
</reference>
<name>A0A2H3DLD7_ARMGA</name>
<dbReference type="InParanoid" id="A0A2H3DLD7"/>